<sequence length="364" mass="38662">MVVTGVTVYIASSFKTSEQKAAEAQAPEASRITASVENRFLENTLPLVCSVDYTDQRELTVTQTDPGSQFTSVDIVQGEELGNGNLVAEVNGIPVFTLLGGFSLYRDMTLGAQGPDAKLLNDSLVSMGYQLPRVGSDINTVTEETYRALGVLYTHFGYKPLNTEEAIPASSFIVLNDYATVISTPRSTGAVESEPLALLSSGQKELACNQTGGSLSTEVATGQRLRLNTGETVTYPVEVRNEKVSTENSSSGSETQVVAPNSQAGTDIDTTYVAVQVPESELGGLSRFNAELILNSSPQPGLVIPSSAIYTTEQGSTVKLQEGDETRDITVRVTFSANGYSMIEVDPGTELTEGSQVLISADTP</sequence>
<evidence type="ECO:0000313" key="1">
    <source>
        <dbReference type="EMBL" id="ORC24364.1"/>
    </source>
</evidence>
<gene>
    <name evidence="1" type="ORF">A7979_10245</name>
</gene>
<keyword evidence="2" id="KW-1185">Reference proteome</keyword>
<reference evidence="1 2" key="1">
    <citation type="submission" date="2016-05" db="EMBL/GenBank/DDBJ databases">
        <title>Draft genome sequence of a porcine commensal Rothia nasimurium.</title>
        <authorList>
            <person name="Gaiser R.A."/>
            <person name="Van Baarlen P."/>
            <person name="Wells J.M."/>
        </authorList>
    </citation>
    <scope>NUCLEOTIDE SEQUENCE [LARGE SCALE GENOMIC DNA]</scope>
    <source>
        <strain evidence="1 2">PT-32</strain>
    </source>
</reference>
<name>A0A1Y1RRZ1_9MICC</name>
<evidence type="ECO:0008006" key="3">
    <source>
        <dbReference type="Google" id="ProtNLM"/>
    </source>
</evidence>
<dbReference type="Proteomes" id="UP000192359">
    <property type="component" value="Unassembled WGS sequence"/>
</dbReference>
<dbReference type="EMBL" id="LXWF01000005">
    <property type="protein sequence ID" value="ORC24364.1"/>
    <property type="molecule type" value="Genomic_DNA"/>
</dbReference>
<comment type="caution">
    <text evidence="1">The sequence shown here is derived from an EMBL/GenBank/DDBJ whole genome shotgun (WGS) entry which is preliminary data.</text>
</comment>
<accession>A0A1Y1RRZ1</accession>
<proteinExistence type="predicted"/>
<evidence type="ECO:0000313" key="2">
    <source>
        <dbReference type="Proteomes" id="UP000192359"/>
    </source>
</evidence>
<organism evidence="1 2">
    <name type="scientific">Rothia nasimurium</name>
    <dbReference type="NCBI Taxonomy" id="85336"/>
    <lineage>
        <taxon>Bacteria</taxon>
        <taxon>Bacillati</taxon>
        <taxon>Actinomycetota</taxon>
        <taxon>Actinomycetes</taxon>
        <taxon>Micrococcales</taxon>
        <taxon>Micrococcaceae</taxon>
        <taxon>Rothia</taxon>
    </lineage>
</organism>
<dbReference type="AlphaFoldDB" id="A0A1Y1RRZ1"/>
<protein>
    <recommendedName>
        <fullName evidence="3">Peptidoglycan-binding protein</fullName>
    </recommendedName>
</protein>